<dbReference type="InterPro" id="IPR000315">
    <property type="entry name" value="Znf_B-box"/>
</dbReference>
<dbReference type="GeneTree" id="ENSGT01150000286899"/>
<evidence type="ECO:0000259" key="8">
    <source>
        <dbReference type="PROSITE" id="PS50089"/>
    </source>
</evidence>
<dbReference type="CDD" id="cd16040">
    <property type="entry name" value="SPRY_PRY_SNTX"/>
    <property type="match status" value="1"/>
</dbReference>
<keyword evidence="5" id="KW-0391">Immunity</keyword>
<dbReference type="SMART" id="SM00449">
    <property type="entry name" value="SPRY"/>
    <property type="match status" value="1"/>
</dbReference>
<name>A0A3P8STJ7_AMPPE</name>
<dbReference type="InterPro" id="IPR051051">
    <property type="entry name" value="E3_ubiq-ligase_TRIM/RNF"/>
</dbReference>
<reference evidence="11" key="2">
    <citation type="submission" date="2025-08" db="UniProtKB">
        <authorList>
            <consortium name="Ensembl"/>
        </authorList>
    </citation>
    <scope>IDENTIFICATION</scope>
</reference>
<evidence type="ECO:0000256" key="2">
    <source>
        <dbReference type="ARBA" id="ARBA00022723"/>
    </source>
</evidence>
<dbReference type="PROSITE" id="PS50188">
    <property type="entry name" value="B302_SPRY"/>
    <property type="match status" value="1"/>
</dbReference>
<evidence type="ECO:0000259" key="9">
    <source>
        <dbReference type="PROSITE" id="PS50119"/>
    </source>
</evidence>
<evidence type="ECO:0000313" key="11">
    <source>
        <dbReference type="Ensembl" id="ENSAPEP00000015739.1"/>
    </source>
</evidence>
<dbReference type="InterPro" id="IPR001870">
    <property type="entry name" value="B30.2/SPRY"/>
</dbReference>
<feature type="domain" description="RING-type" evidence="8">
    <location>
        <begin position="12"/>
        <end position="55"/>
    </location>
</feature>
<evidence type="ECO:0000256" key="5">
    <source>
        <dbReference type="ARBA" id="ARBA00022859"/>
    </source>
</evidence>
<evidence type="ECO:0000313" key="12">
    <source>
        <dbReference type="Proteomes" id="UP000265080"/>
    </source>
</evidence>
<keyword evidence="3 6" id="KW-0863">Zinc-finger</keyword>
<dbReference type="PROSITE" id="PS00518">
    <property type="entry name" value="ZF_RING_1"/>
    <property type="match status" value="1"/>
</dbReference>
<organism evidence="11 12">
    <name type="scientific">Amphiprion percula</name>
    <name type="common">Orange clownfish</name>
    <name type="synonym">Lutjanus percula</name>
    <dbReference type="NCBI Taxonomy" id="161767"/>
    <lineage>
        <taxon>Eukaryota</taxon>
        <taxon>Metazoa</taxon>
        <taxon>Chordata</taxon>
        <taxon>Craniata</taxon>
        <taxon>Vertebrata</taxon>
        <taxon>Euteleostomi</taxon>
        <taxon>Actinopterygii</taxon>
        <taxon>Neopterygii</taxon>
        <taxon>Teleostei</taxon>
        <taxon>Neoteleostei</taxon>
        <taxon>Acanthomorphata</taxon>
        <taxon>Ovalentaria</taxon>
        <taxon>Pomacentridae</taxon>
        <taxon>Amphiprion</taxon>
    </lineage>
</organism>
<evidence type="ECO:0000256" key="1">
    <source>
        <dbReference type="ARBA" id="ARBA00022588"/>
    </source>
</evidence>
<accession>A0A3P8STJ7</accession>
<keyword evidence="4" id="KW-0862">Zinc</keyword>
<dbReference type="InterPro" id="IPR006574">
    <property type="entry name" value="PRY"/>
</dbReference>
<keyword evidence="2" id="KW-0479">Metal-binding</keyword>
<dbReference type="STRING" id="161767.ENSAPEP00000015739"/>
<dbReference type="PROSITE" id="PS50119">
    <property type="entry name" value="ZF_BBOX"/>
    <property type="match status" value="1"/>
</dbReference>
<dbReference type="InterPro" id="IPR058030">
    <property type="entry name" value="TRIM8/14/16/25/29/45/65_CC"/>
</dbReference>
<sequence>MAERWQIDSLFCSICLDVLKSPVSLHCGHSYCKDCVNGYWDQEDQSGVYSCPQCRHTFTPRPLLSKNTVLADLMVKMSVVGQKTLPAKDEVAPGDVECDFCTVRKLKAVKSCLVCLASYCATHLQPHYTSAAFKRHKLVDVSASMQEKICSKHDKLLEVYCRTDDQCICLLCVMDDHKGHDTVSAAAERKEKQKQFGMKKQRYQQTMQEKEKQLLQMKQKIKTLQCSRDAALDENEKVYNEIVLMADKRRCAMKELIGDQEKAVASLAEVLVDRLEQEIRELKKTEDELKQLSVTEDHIHFLQRCEKIFGCKEPDMSSDYDIQLNTPFDFVAKAVSDLRDKMESMAKAFAEISETIQVESDPKTRQEFSLYSCCLTLDPNTAFENLLLSEGSSKVTWTKKAQKQPNHAERYIKYNQVLCAEGLSGVCYWEVEWKGPRVEVAVCYKVEELDESGFGYSDKSWCISLSKSLCTFWSNGIMTKMSVPCSPTVGVYLNHKAGILSFHSVSDSGEMELLHRVKTTFSQPLYPGFIVSKGSSVKIVKPGVPR</sequence>
<evidence type="ECO:0008006" key="13">
    <source>
        <dbReference type="Google" id="ProtNLM"/>
    </source>
</evidence>
<dbReference type="GO" id="GO:0005737">
    <property type="term" value="C:cytoplasm"/>
    <property type="evidence" value="ECO:0007669"/>
    <property type="project" value="UniProtKB-ARBA"/>
</dbReference>
<protein>
    <recommendedName>
        <fullName evidence="13">E3 ubiquitin/ISG15 ligase TRIM25-like</fullName>
    </recommendedName>
</protein>
<dbReference type="InterPro" id="IPR001841">
    <property type="entry name" value="Znf_RING"/>
</dbReference>
<dbReference type="Gene3D" id="3.30.160.60">
    <property type="entry name" value="Classic Zinc Finger"/>
    <property type="match status" value="1"/>
</dbReference>
<dbReference type="SMART" id="SM00336">
    <property type="entry name" value="BBOX"/>
    <property type="match status" value="1"/>
</dbReference>
<evidence type="ECO:0000256" key="6">
    <source>
        <dbReference type="PROSITE-ProRule" id="PRU00024"/>
    </source>
</evidence>
<keyword evidence="7" id="KW-0175">Coiled coil</keyword>
<feature type="coiled-coil region" evidence="7">
    <location>
        <begin position="265"/>
        <end position="295"/>
    </location>
</feature>
<dbReference type="Pfam" id="PF13765">
    <property type="entry name" value="PRY"/>
    <property type="match status" value="1"/>
</dbReference>
<feature type="coiled-coil region" evidence="7">
    <location>
        <begin position="200"/>
        <end position="234"/>
    </location>
</feature>
<feature type="domain" description="B30.2/SPRY" evidence="10">
    <location>
        <begin position="355"/>
        <end position="546"/>
    </location>
</feature>
<dbReference type="Pfam" id="PF00622">
    <property type="entry name" value="SPRY"/>
    <property type="match status" value="1"/>
</dbReference>
<dbReference type="PANTHER" id="PTHR25465:SF5">
    <property type="entry name" value="E3 UBIQUITIN_ISG15 LIGASE TRIM25-RELATED"/>
    <property type="match status" value="1"/>
</dbReference>
<dbReference type="Gene3D" id="3.30.40.10">
    <property type="entry name" value="Zinc/RING finger domain, C3HC4 (zinc finger)"/>
    <property type="match status" value="1"/>
</dbReference>
<dbReference type="Gene3D" id="4.10.830.40">
    <property type="match status" value="1"/>
</dbReference>
<dbReference type="OMA" id="AVCYKGA"/>
<dbReference type="InterPro" id="IPR013320">
    <property type="entry name" value="ConA-like_dom_sf"/>
</dbReference>
<keyword evidence="1" id="KW-0399">Innate immunity</keyword>
<evidence type="ECO:0000256" key="3">
    <source>
        <dbReference type="ARBA" id="ARBA00022771"/>
    </source>
</evidence>
<dbReference type="Ensembl" id="ENSAPET00000016148.1">
    <property type="protein sequence ID" value="ENSAPEP00000015739.1"/>
    <property type="gene ID" value="ENSAPEG00000011223.1"/>
</dbReference>
<dbReference type="InterPro" id="IPR003879">
    <property type="entry name" value="Butyrophylin_SPRY"/>
</dbReference>
<keyword evidence="12" id="KW-1185">Reference proteome</keyword>
<evidence type="ECO:0000256" key="4">
    <source>
        <dbReference type="ARBA" id="ARBA00022833"/>
    </source>
</evidence>
<dbReference type="Pfam" id="PF25600">
    <property type="entry name" value="TRIM_CC"/>
    <property type="match status" value="1"/>
</dbReference>
<dbReference type="AlphaFoldDB" id="A0A3P8STJ7"/>
<reference evidence="11" key="3">
    <citation type="submission" date="2025-09" db="UniProtKB">
        <authorList>
            <consortium name="Ensembl"/>
        </authorList>
    </citation>
    <scope>IDENTIFICATION</scope>
</reference>
<evidence type="ECO:0000256" key="7">
    <source>
        <dbReference type="SAM" id="Coils"/>
    </source>
</evidence>
<dbReference type="PROSITE" id="PS50089">
    <property type="entry name" value="ZF_RING_2"/>
    <property type="match status" value="1"/>
</dbReference>
<reference evidence="11 12" key="1">
    <citation type="submission" date="2018-03" db="EMBL/GenBank/DDBJ databases">
        <title>Finding Nemo's genes: A chromosome-scale reference assembly of the genome of the orange clownfish Amphiprion percula.</title>
        <authorList>
            <person name="Lehmann R."/>
        </authorList>
    </citation>
    <scope>NUCLEOTIDE SEQUENCE</scope>
</reference>
<dbReference type="InterPro" id="IPR017907">
    <property type="entry name" value="Znf_RING_CS"/>
</dbReference>
<dbReference type="Proteomes" id="UP000265080">
    <property type="component" value="Chromosome 4"/>
</dbReference>
<dbReference type="Gene3D" id="2.60.120.920">
    <property type="match status" value="1"/>
</dbReference>
<dbReference type="CDD" id="cd19769">
    <property type="entry name" value="Bbox2_TRIM16-like"/>
    <property type="match status" value="1"/>
</dbReference>
<feature type="domain" description="B box-type" evidence="9">
    <location>
        <begin position="145"/>
        <end position="185"/>
    </location>
</feature>
<evidence type="ECO:0000259" key="10">
    <source>
        <dbReference type="PROSITE" id="PS50188"/>
    </source>
</evidence>
<proteinExistence type="predicted"/>
<dbReference type="PRINTS" id="PR01407">
    <property type="entry name" value="BUTYPHLNCDUF"/>
</dbReference>
<dbReference type="InterPro" id="IPR013083">
    <property type="entry name" value="Znf_RING/FYVE/PHD"/>
</dbReference>
<dbReference type="GO" id="GO:0045087">
    <property type="term" value="P:innate immune response"/>
    <property type="evidence" value="ECO:0007669"/>
    <property type="project" value="UniProtKB-KW"/>
</dbReference>
<dbReference type="InterPro" id="IPR043136">
    <property type="entry name" value="B30.2/SPRY_sf"/>
</dbReference>
<dbReference type="Pfam" id="PF15227">
    <property type="entry name" value="zf-C3HC4_4"/>
    <property type="match status" value="1"/>
</dbReference>
<dbReference type="SUPFAM" id="SSF49899">
    <property type="entry name" value="Concanavalin A-like lectins/glucanases"/>
    <property type="match status" value="1"/>
</dbReference>
<dbReference type="SUPFAM" id="SSF57850">
    <property type="entry name" value="RING/U-box"/>
    <property type="match status" value="1"/>
</dbReference>
<dbReference type="Pfam" id="PF00643">
    <property type="entry name" value="zf-B_box"/>
    <property type="match status" value="1"/>
</dbReference>
<dbReference type="SMART" id="SM00589">
    <property type="entry name" value="PRY"/>
    <property type="match status" value="1"/>
</dbReference>
<dbReference type="SUPFAM" id="SSF57845">
    <property type="entry name" value="B-box zinc-binding domain"/>
    <property type="match status" value="1"/>
</dbReference>
<dbReference type="InterPro" id="IPR003877">
    <property type="entry name" value="SPRY_dom"/>
</dbReference>
<dbReference type="PANTHER" id="PTHR25465">
    <property type="entry name" value="B-BOX DOMAIN CONTAINING"/>
    <property type="match status" value="1"/>
</dbReference>
<dbReference type="SMART" id="SM00184">
    <property type="entry name" value="RING"/>
    <property type="match status" value="1"/>
</dbReference>
<dbReference type="GO" id="GO:0008270">
    <property type="term" value="F:zinc ion binding"/>
    <property type="evidence" value="ECO:0007669"/>
    <property type="project" value="UniProtKB-KW"/>
</dbReference>